<keyword evidence="12" id="KW-1185">Reference proteome</keyword>
<evidence type="ECO:0000256" key="5">
    <source>
        <dbReference type="PROSITE-ProRule" id="PRU00284"/>
    </source>
</evidence>
<dbReference type="AlphaFoldDB" id="A8IJ59"/>
<dbReference type="Proteomes" id="UP000000270">
    <property type="component" value="Chromosome"/>
</dbReference>
<dbReference type="GO" id="GO:0005886">
    <property type="term" value="C:plasma membrane"/>
    <property type="evidence" value="ECO:0007669"/>
    <property type="project" value="UniProtKB-SubCell"/>
</dbReference>
<dbReference type="SMART" id="SM00283">
    <property type="entry name" value="MA"/>
    <property type="match status" value="1"/>
</dbReference>
<feature type="coiled-coil region" evidence="6">
    <location>
        <begin position="433"/>
        <end position="461"/>
    </location>
</feature>
<keyword evidence="6" id="KW-0175">Coiled coil</keyword>
<evidence type="ECO:0000259" key="9">
    <source>
        <dbReference type="PROSITE" id="PS50192"/>
    </source>
</evidence>
<reference evidence="11 12" key="3">
    <citation type="journal article" date="2008" name="BMC Genomics">
        <title>The genome of the versatile nitrogen fixer Azorhizobium caulinodans ORS571.</title>
        <authorList>
            <person name="Lee KB."/>
            <person name="Backer P.D."/>
            <person name="Aono T."/>
            <person name="Liu CT."/>
            <person name="Suzuki S."/>
            <person name="Suzuki T."/>
            <person name="Kaneko T."/>
            <person name="Yamada M."/>
            <person name="Tabata S."/>
            <person name="Kupfer D.M."/>
            <person name="Najar F.Z."/>
            <person name="Wiley G.B."/>
            <person name="Roe B."/>
            <person name="Binnewies T.T."/>
            <person name="Ussery D.W."/>
            <person name="D'Haeze W."/>
            <person name="Herder J.D."/>
            <person name="Gevers D."/>
            <person name="Vereecke D."/>
            <person name="Holsters M."/>
            <person name="Oyaizu H."/>
        </authorList>
    </citation>
    <scope>NUCLEOTIDE SEQUENCE [LARGE SCALE GENOMIC DNA]</scope>
    <source>
        <strain evidence="12">ATCC 43989 / DSM 5975 / JCM 20966 / LMG 6465 / NBRC 14845 / NCIMB 13405 / ORS 571</strain>
    </source>
</reference>
<dbReference type="eggNOG" id="COG0840">
    <property type="taxonomic scope" value="Bacteria"/>
</dbReference>
<evidence type="ECO:0000259" key="10">
    <source>
        <dbReference type="PROSITE" id="PS50885"/>
    </source>
</evidence>
<feature type="domain" description="T-SNARE coiled-coil homology" evidence="9">
    <location>
        <begin position="631"/>
        <end position="693"/>
    </location>
</feature>
<dbReference type="CDD" id="cd12913">
    <property type="entry name" value="PDC1_MCP_like"/>
    <property type="match status" value="1"/>
</dbReference>
<dbReference type="KEGG" id="azc:AZC_0254"/>
<reference evidence="11 12" key="1">
    <citation type="journal article" date="2007" name="Appl. Environ. Microbiol.">
        <title>Rhizobial factors required for stem nodule maturation and maintenance in Sesbania rostrata-Azorhizobium caulinodans ORS571 symbiosis.</title>
        <authorList>
            <person name="Suzuki S."/>
            <person name="Aono T."/>
            <person name="Lee KB."/>
            <person name="Suzuki T."/>
            <person name="Liu CT."/>
            <person name="Miwa H."/>
            <person name="Wakao S."/>
            <person name="Iki T."/>
            <person name="Oyaizu H."/>
        </authorList>
    </citation>
    <scope>NUCLEOTIDE SEQUENCE [LARGE SCALE GENOMIC DNA]</scope>
    <source>
        <strain evidence="12">ATCC 43989 / DSM 5975 / JCM 20966 / LMG 6465 / NBRC 14845 / NCIMB 13405 / ORS 571</strain>
    </source>
</reference>
<keyword evidence="7" id="KW-0472">Membrane</keyword>
<evidence type="ECO:0000256" key="7">
    <source>
        <dbReference type="SAM" id="Phobius"/>
    </source>
</evidence>
<gene>
    <name evidence="11" type="ordered locus">AZC_0254</name>
</gene>
<comment type="similarity">
    <text evidence="4">Belongs to the methyl-accepting chemotaxis (MCP) protein family.</text>
</comment>
<organism evidence="11 12">
    <name type="scientific">Azorhizobium caulinodans (strain ATCC 43989 / DSM 5975 / JCM 20966 / LMG 6465 / NBRC 14845 / NCIMB 13405 / ORS 571)</name>
    <dbReference type="NCBI Taxonomy" id="438753"/>
    <lineage>
        <taxon>Bacteria</taxon>
        <taxon>Pseudomonadati</taxon>
        <taxon>Pseudomonadota</taxon>
        <taxon>Alphaproteobacteria</taxon>
        <taxon>Hyphomicrobiales</taxon>
        <taxon>Xanthobacteraceae</taxon>
        <taxon>Azorhizobium</taxon>
    </lineage>
</organism>
<dbReference type="PROSITE" id="PS50885">
    <property type="entry name" value="HAMP"/>
    <property type="match status" value="1"/>
</dbReference>
<evidence type="ECO:0000256" key="1">
    <source>
        <dbReference type="ARBA" id="ARBA00004429"/>
    </source>
</evidence>
<dbReference type="PROSITE" id="PS50192">
    <property type="entry name" value="T_SNARE"/>
    <property type="match status" value="1"/>
</dbReference>
<comment type="subcellular location">
    <subcellularLocation>
        <location evidence="1">Cell inner membrane</location>
        <topology evidence="1">Multi-pass membrane protein</topology>
    </subcellularLocation>
</comment>
<protein>
    <submittedName>
        <fullName evidence="11">Methyl-accepting chemotaxis receptor</fullName>
    </submittedName>
</protein>
<dbReference type="InterPro" id="IPR004089">
    <property type="entry name" value="MCPsignal_dom"/>
</dbReference>
<keyword evidence="3 5" id="KW-0807">Transducer</keyword>
<feature type="transmembrane region" description="Helical" evidence="7">
    <location>
        <begin position="15"/>
        <end position="36"/>
    </location>
</feature>
<dbReference type="Pfam" id="PF00015">
    <property type="entry name" value="MCPsignal"/>
    <property type="match status" value="1"/>
</dbReference>
<dbReference type="InterPro" id="IPR004090">
    <property type="entry name" value="Chemotax_Me-accpt_rcpt"/>
</dbReference>
<keyword evidence="2" id="KW-1003">Cell membrane</keyword>
<dbReference type="SUPFAM" id="SSF58104">
    <property type="entry name" value="Methyl-accepting chemotaxis protein (MCP) signaling domain"/>
    <property type="match status" value="1"/>
</dbReference>
<dbReference type="PANTHER" id="PTHR32089">
    <property type="entry name" value="METHYL-ACCEPTING CHEMOTAXIS PROTEIN MCPB"/>
    <property type="match status" value="1"/>
</dbReference>
<keyword evidence="7" id="KW-1133">Transmembrane helix</keyword>
<evidence type="ECO:0000313" key="11">
    <source>
        <dbReference type="EMBL" id="BAF86252.1"/>
    </source>
</evidence>
<dbReference type="GO" id="GO:0004888">
    <property type="term" value="F:transmembrane signaling receptor activity"/>
    <property type="evidence" value="ECO:0007669"/>
    <property type="project" value="InterPro"/>
</dbReference>
<proteinExistence type="inferred from homology"/>
<reference evidence="11 12" key="6">
    <citation type="journal article" date="2011" name="Appl. Environ. Microbiol.">
        <title>Involvement of the azorhizobial chromosome partition gene (parA) in the onset of bacteroid differentiation during Sesbania rostrata stem nodule development.</title>
        <authorList>
            <person name="Liu CT."/>
            <person name="Lee KB."/>
            <person name="Wang YS."/>
            <person name="Peng MH."/>
            <person name="Lee KT."/>
            <person name="Suzuki S."/>
            <person name="Suzuki T."/>
            <person name="Oyaizu H."/>
        </authorList>
    </citation>
    <scope>NUCLEOTIDE SEQUENCE [LARGE SCALE GENOMIC DNA]</scope>
    <source>
        <strain evidence="12">ATCC 43989 / DSM 5975 / JCM 20966 / LMG 6465 / NBRC 14845 / NCIMB 13405 / ORS 571</strain>
    </source>
</reference>
<keyword evidence="2" id="KW-0997">Cell inner membrane</keyword>
<feature type="transmembrane region" description="Helical" evidence="7">
    <location>
        <begin position="362"/>
        <end position="383"/>
    </location>
</feature>
<name>A8IJ59_AZOC5</name>
<keyword evidence="7" id="KW-0812">Transmembrane</keyword>
<feature type="domain" description="HAMP" evidence="10">
    <location>
        <begin position="384"/>
        <end position="437"/>
    </location>
</feature>
<keyword evidence="11" id="KW-0675">Receptor</keyword>
<dbReference type="Gene3D" id="3.30.450.20">
    <property type="entry name" value="PAS domain"/>
    <property type="match status" value="2"/>
</dbReference>
<dbReference type="InterPro" id="IPR000727">
    <property type="entry name" value="T_SNARE_dom"/>
</dbReference>
<dbReference type="SMART" id="SM00304">
    <property type="entry name" value="HAMP"/>
    <property type="match status" value="1"/>
</dbReference>
<dbReference type="HOGENOM" id="CLU_000445_107_12_5"/>
<reference evidence="11 12" key="5">
    <citation type="journal article" date="2010" name="Appl. Environ. Microbiol.">
        <title>phrR-like gene praR of Azorhizobium caulinodans ORS571 is essential for symbiosis with Sesbania rostrata and is involved in expression of reb genes.</title>
        <authorList>
            <person name="Akiba N."/>
            <person name="Aono T."/>
            <person name="Toyazaki H."/>
            <person name="Sato S."/>
            <person name="Oyaizu H."/>
        </authorList>
    </citation>
    <scope>NUCLEOTIDE SEQUENCE [LARGE SCALE GENOMIC DNA]</scope>
    <source>
        <strain evidence="12">ATCC 43989 / DSM 5975 / JCM 20966 / LMG 6465 / NBRC 14845 / NCIMB 13405 / ORS 571</strain>
    </source>
</reference>
<evidence type="ECO:0000256" key="4">
    <source>
        <dbReference type="ARBA" id="ARBA00029447"/>
    </source>
</evidence>
<feature type="domain" description="Methyl-accepting transducer" evidence="8">
    <location>
        <begin position="479"/>
        <end position="701"/>
    </location>
</feature>
<evidence type="ECO:0000313" key="12">
    <source>
        <dbReference type="Proteomes" id="UP000000270"/>
    </source>
</evidence>
<dbReference type="CDD" id="cd06225">
    <property type="entry name" value="HAMP"/>
    <property type="match status" value="1"/>
</dbReference>
<dbReference type="STRING" id="438753.AZC_0254"/>
<dbReference type="GO" id="GO:0006935">
    <property type="term" value="P:chemotaxis"/>
    <property type="evidence" value="ECO:0007669"/>
    <property type="project" value="InterPro"/>
</dbReference>
<dbReference type="PROSITE" id="PS50111">
    <property type="entry name" value="CHEMOTAXIS_TRANSDUC_2"/>
    <property type="match status" value="1"/>
</dbReference>
<dbReference type="Gene3D" id="1.10.287.950">
    <property type="entry name" value="Methyl-accepting chemotaxis protein"/>
    <property type="match status" value="1"/>
</dbReference>
<evidence type="ECO:0000256" key="3">
    <source>
        <dbReference type="ARBA" id="ARBA00023224"/>
    </source>
</evidence>
<evidence type="ECO:0000256" key="2">
    <source>
        <dbReference type="ARBA" id="ARBA00022519"/>
    </source>
</evidence>
<dbReference type="EMBL" id="AP009384">
    <property type="protein sequence ID" value="BAF86252.1"/>
    <property type="molecule type" value="Genomic_DNA"/>
</dbReference>
<reference evidence="11 12" key="4">
    <citation type="journal article" date="2009" name="Appl. Environ. Microbiol.">
        <title>Comparative genome-wide transcriptional profiling of Azorhizobium caulinodans ORS571 grown under free-living and symbiotic conditions.</title>
        <authorList>
            <person name="Tsukada S."/>
            <person name="Aono T."/>
            <person name="Akiba N."/>
            <person name="Lee KB."/>
            <person name="Liu CT."/>
            <person name="Toyazaki H."/>
            <person name="Oyaizu H."/>
        </authorList>
    </citation>
    <scope>NUCLEOTIDE SEQUENCE [LARGE SCALE GENOMIC DNA]</scope>
    <source>
        <strain evidence="12">ATCC 43989 / DSM 5975 / JCM 20966 / LMG 6465 / NBRC 14845 / NCIMB 13405 / ORS 571</strain>
    </source>
</reference>
<accession>A8IJ59</accession>
<dbReference type="InterPro" id="IPR003660">
    <property type="entry name" value="HAMP_dom"/>
</dbReference>
<dbReference type="PANTHER" id="PTHR32089:SF112">
    <property type="entry name" value="LYSOZYME-LIKE PROTEIN-RELATED"/>
    <property type="match status" value="1"/>
</dbReference>
<dbReference type="Gene3D" id="6.10.340.10">
    <property type="match status" value="1"/>
</dbReference>
<dbReference type="PRINTS" id="PR00260">
    <property type="entry name" value="CHEMTRNSDUCR"/>
</dbReference>
<reference evidence="12" key="2">
    <citation type="submission" date="2007-04" db="EMBL/GenBank/DDBJ databases">
        <title>Complete genome sequence of the nitrogen-fixing bacterium Azorhizobium caulinodans ORS571.</title>
        <authorList>
            <person name="Lee K.B."/>
            <person name="Backer P.D."/>
            <person name="Aono T."/>
            <person name="Liu C.T."/>
            <person name="Suzuki S."/>
            <person name="Suzuki T."/>
            <person name="Kaneko T."/>
            <person name="Yamada M."/>
            <person name="Tabata S."/>
            <person name="Kupfer D.M."/>
            <person name="Najar F.Z."/>
            <person name="Wiley G.B."/>
            <person name="Roe B."/>
            <person name="Binnewies T."/>
            <person name="Ussery D."/>
            <person name="Vereecke D."/>
            <person name="Gevers D."/>
            <person name="Holsters M."/>
            <person name="Oyaizu H."/>
        </authorList>
    </citation>
    <scope>NUCLEOTIDE SEQUENCE [LARGE SCALE GENOMIC DNA]</scope>
    <source>
        <strain evidence="12">ATCC 43989 / DSM 5975 / JCM 20966 / LMG 6465 / NBRC 14845 / NCIMB 13405 / ORS 571</strain>
    </source>
</reference>
<dbReference type="Pfam" id="PF00672">
    <property type="entry name" value="HAMP"/>
    <property type="match status" value="1"/>
</dbReference>
<evidence type="ECO:0000256" key="6">
    <source>
        <dbReference type="SAM" id="Coils"/>
    </source>
</evidence>
<dbReference type="GO" id="GO:0007165">
    <property type="term" value="P:signal transduction"/>
    <property type="evidence" value="ECO:0007669"/>
    <property type="project" value="UniProtKB-KW"/>
</dbReference>
<sequence length="735" mass="76568">MVAADMNIHSIKIRIIALSALCVVTVAGALLGYGLYAASQTSRYVTESVGDLLDSTSRDSLQRLASVQAAAIRTEIDSAFDAARVMARALEVVAENDGVGSARDQRRGQLNALLLSVLKNNTRFNGTYSAWMPDALDGADPLNIGRKDIGSDATGRALPYWTRDAAGNIALQPLVEYDSRDLHPNGVMKGGWFIGPQTTGKESILAPLPYVVQGKSVYLATMSVPIMVGGRFAGVAGADFDLSFVQSLAEKVDRSIYKGQGTVSIVTNAGLVVASSADPRSIGGPYKAIEPQAEQDMDTLRKGEEAVKLDTAKDAIKVFAPVALGRTGGAWSVIITVPRAVVMADADKLGASLAERSRADTFWQMVAAAVVTAAALVAMALVARGISNPITRLTLALRRLAAGEQVAEIAGANRKDEIGDISRAVDQIRIGVEEEAARKAKEAEANRVRQEEERRATMQNLANGFEQAMGQVVENVGVASDKLGGAASTMTSATRKVAEESHTAAGASEEASNNVQTVASAAEELASSIIEIKRQVDESARIANAAVAEAGNTAAQVQELSNSAEKIGKVVDLIRNIAGQTNLLALNATIEAARAGDAGKGFAVVAAEVKQLADQTSKATAEIEAQIEEIQGSTRASSQAIVGITGVIEEINRIAGSIAAAVDQQGVATREIAHNVARASQGTQQVSVNISGINGAAADTSSAAAQVQDAAASLATQTQTLRRVMAEFLGTVRAA</sequence>
<evidence type="ECO:0000259" key="8">
    <source>
        <dbReference type="PROSITE" id="PS50111"/>
    </source>
</evidence>